<dbReference type="EMBL" id="OZ075126">
    <property type="protein sequence ID" value="CAL4944795.1"/>
    <property type="molecule type" value="Genomic_DNA"/>
</dbReference>
<feature type="domain" description="Phytocyanin" evidence="12">
    <location>
        <begin position="43"/>
        <end position="142"/>
    </location>
</feature>
<reference evidence="14" key="1">
    <citation type="submission" date="2024-06" db="EMBL/GenBank/DDBJ databases">
        <authorList>
            <person name="Ryan C."/>
        </authorList>
    </citation>
    <scope>NUCLEOTIDE SEQUENCE [LARGE SCALE GENOMIC DNA]</scope>
</reference>
<keyword evidence="3" id="KW-0812">Transmembrane</keyword>
<proteinExistence type="predicted"/>
<reference evidence="13 14" key="2">
    <citation type="submission" date="2024-10" db="EMBL/GenBank/DDBJ databases">
        <authorList>
            <person name="Ryan C."/>
        </authorList>
    </citation>
    <scope>NUCLEOTIDE SEQUENCE [LARGE SCALE GENOMIC DNA]</scope>
</reference>
<gene>
    <name evidence="13" type="ORF">URODEC1_LOCUS35048</name>
</gene>
<keyword evidence="2" id="KW-0813">Transport</keyword>
<dbReference type="GO" id="GO:0046872">
    <property type="term" value="F:metal ion binding"/>
    <property type="evidence" value="ECO:0007669"/>
    <property type="project" value="UniProtKB-KW"/>
</dbReference>
<evidence type="ECO:0000259" key="12">
    <source>
        <dbReference type="PROSITE" id="PS51485"/>
    </source>
</evidence>
<dbReference type="FunFam" id="2.60.40.420:FF:000067">
    <property type="entry name" value="Cupredoxin superfamily protein"/>
    <property type="match status" value="1"/>
</dbReference>
<dbReference type="PROSITE" id="PS51485">
    <property type="entry name" value="PHYTOCYANIN"/>
    <property type="match status" value="1"/>
</dbReference>
<accession>A0ABC8YMH4</accession>
<keyword evidence="6" id="KW-0249">Electron transport</keyword>
<sequence length="142" mass="14922">MQKQAPTSRPAQMASRRTLLVVAAAVAAVVGVAALLPATASAATYVVGDDAGWDVAVDYEAWARGKKFKVGDTLVFRYETPSEKDVVVVDAQGYAECTVPDNGRLLTSGNDHVVLGHAGQHFFICDAEGECDSGMKLAVTAH</sequence>
<evidence type="ECO:0000256" key="3">
    <source>
        <dbReference type="ARBA" id="ARBA00022692"/>
    </source>
</evidence>
<dbReference type="GO" id="GO:0009610">
    <property type="term" value="P:response to symbiotic fungus"/>
    <property type="evidence" value="ECO:0007669"/>
    <property type="project" value="UniProtKB-ARBA"/>
</dbReference>
<dbReference type="InterPro" id="IPR006311">
    <property type="entry name" value="TAT_signal"/>
</dbReference>
<dbReference type="AlphaFoldDB" id="A0ABC8YMH4"/>
<evidence type="ECO:0000256" key="9">
    <source>
        <dbReference type="ARBA" id="ARBA00023136"/>
    </source>
</evidence>
<dbReference type="InterPro" id="IPR003245">
    <property type="entry name" value="Phytocyanin_dom"/>
</dbReference>
<evidence type="ECO:0000256" key="4">
    <source>
        <dbReference type="ARBA" id="ARBA00022723"/>
    </source>
</evidence>
<organism evidence="13 14">
    <name type="scientific">Urochloa decumbens</name>
    <dbReference type="NCBI Taxonomy" id="240449"/>
    <lineage>
        <taxon>Eukaryota</taxon>
        <taxon>Viridiplantae</taxon>
        <taxon>Streptophyta</taxon>
        <taxon>Embryophyta</taxon>
        <taxon>Tracheophyta</taxon>
        <taxon>Spermatophyta</taxon>
        <taxon>Magnoliopsida</taxon>
        <taxon>Liliopsida</taxon>
        <taxon>Poales</taxon>
        <taxon>Poaceae</taxon>
        <taxon>PACMAD clade</taxon>
        <taxon>Panicoideae</taxon>
        <taxon>Panicodae</taxon>
        <taxon>Paniceae</taxon>
        <taxon>Melinidinae</taxon>
        <taxon>Urochloa</taxon>
    </lineage>
</organism>
<evidence type="ECO:0000256" key="5">
    <source>
        <dbReference type="ARBA" id="ARBA00022729"/>
    </source>
</evidence>
<evidence type="ECO:0000256" key="11">
    <source>
        <dbReference type="ARBA" id="ARBA00023180"/>
    </source>
</evidence>
<keyword evidence="11" id="KW-0325">Glycoprotein</keyword>
<protein>
    <recommendedName>
        <fullName evidence="12">Phytocyanin domain-containing protein</fullName>
    </recommendedName>
</protein>
<evidence type="ECO:0000313" key="14">
    <source>
        <dbReference type="Proteomes" id="UP001497457"/>
    </source>
</evidence>
<evidence type="ECO:0000256" key="6">
    <source>
        <dbReference type="ARBA" id="ARBA00022982"/>
    </source>
</evidence>
<dbReference type="PANTHER" id="PTHR33021:SF346">
    <property type="entry name" value="OS03G0791300 PROTEIN"/>
    <property type="match status" value="1"/>
</dbReference>
<dbReference type="PROSITE" id="PS51318">
    <property type="entry name" value="TAT"/>
    <property type="match status" value="1"/>
</dbReference>
<keyword evidence="5" id="KW-0732">Signal</keyword>
<keyword evidence="10" id="KW-1015">Disulfide bond</keyword>
<evidence type="ECO:0000256" key="2">
    <source>
        <dbReference type="ARBA" id="ARBA00022448"/>
    </source>
</evidence>
<dbReference type="InterPro" id="IPR008972">
    <property type="entry name" value="Cupredoxin"/>
</dbReference>
<dbReference type="SUPFAM" id="SSF49503">
    <property type="entry name" value="Cupredoxins"/>
    <property type="match status" value="1"/>
</dbReference>
<evidence type="ECO:0000256" key="7">
    <source>
        <dbReference type="ARBA" id="ARBA00022989"/>
    </source>
</evidence>
<dbReference type="Proteomes" id="UP001497457">
    <property type="component" value="Chromosome 16b"/>
</dbReference>
<keyword evidence="8" id="KW-0186">Copper</keyword>
<comment type="subcellular location">
    <subcellularLocation>
        <location evidence="1">Membrane</location>
        <topology evidence="1">Single-pass type I membrane protein</topology>
    </subcellularLocation>
</comment>
<dbReference type="Gene3D" id="2.60.40.420">
    <property type="entry name" value="Cupredoxins - blue copper proteins"/>
    <property type="match status" value="1"/>
</dbReference>
<evidence type="ECO:0000313" key="13">
    <source>
        <dbReference type="EMBL" id="CAL4944795.1"/>
    </source>
</evidence>
<keyword evidence="14" id="KW-1185">Reference proteome</keyword>
<keyword evidence="4" id="KW-0479">Metal-binding</keyword>
<evidence type="ECO:0000256" key="8">
    <source>
        <dbReference type="ARBA" id="ARBA00023008"/>
    </source>
</evidence>
<dbReference type="CDD" id="cd04216">
    <property type="entry name" value="Phytocyanin"/>
    <property type="match status" value="1"/>
</dbReference>
<evidence type="ECO:0000256" key="1">
    <source>
        <dbReference type="ARBA" id="ARBA00004479"/>
    </source>
</evidence>
<name>A0ABC8YMH4_9POAL</name>
<keyword evidence="7" id="KW-1133">Transmembrane helix</keyword>
<keyword evidence="9" id="KW-0472">Membrane</keyword>
<dbReference type="InterPro" id="IPR039391">
    <property type="entry name" value="Phytocyanin-like"/>
</dbReference>
<dbReference type="PANTHER" id="PTHR33021">
    <property type="entry name" value="BLUE COPPER PROTEIN"/>
    <property type="match status" value="1"/>
</dbReference>
<dbReference type="Pfam" id="PF02298">
    <property type="entry name" value="Cu_bind_like"/>
    <property type="match status" value="1"/>
</dbReference>
<evidence type="ECO:0000256" key="10">
    <source>
        <dbReference type="ARBA" id="ARBA00023157"/>
    </source>
</evidence>
<dbReference type="GO" id="GO:0016020">
    <property type="term" value="C:membrane"/>
    <property type="evidence" value="ECO:0007669"/>
    <property type="project" value="UniProtKB-SubCell"/>
</dbReference>